<feature type="compositionally biased region" description="Low complexity" evidence="2">
    <location>
        <begin position="40"/>
        <end position="66"/>
    </location>
</feature>
<evidence type="ECO:0000256" key="1">
    <source>
        <dbReference type="ARBA" id="ARBA00010820"/>
    </source>
</evidence>
<gene>
    <name evidence="4" type="ORF">BAE44_0022615</name>
</gene>
<dbReference type="OrthoDB" id="696952at2759"/>
<dbReference type="AlphaFoldDB" id="A0A1E5UU81"/>
<sequence length="194" mass="21156">MAPGWPNPIFATSSSSSSANSSPAYSIIVLSDDEDDDHNQAASSQKRGKASSSSFFSSPSVLSADSNHGPVVLSDDDDGGDDTLAASNRKRRAPIYRSWQFSDEVNILTELAAERRTYGELPTPSELLEALLDKNVLKRENPKAEDVSKKMYNLKNRFKRAIAAGGPGNTHRDTTLYDLSVQVWPDLLQPVTLN</sequence>
<evidence type="ECO:0000259" key="3">
    <source>
        <dbReference type="Pfam" id="PF04504"/>
    </source>
</evidence>
<evidence type="ECO:0000313" key="4">
    <source>
        <dbReference type="EMBL" id="OEL16368.1"/>
    </source>
</evidence>
<proteinExistence type="inferred from homology"/>
<dbReference type="InterPro" id="IPR053932">
    <property type="entry name" value="GeBP-like_DBD"/>
</dbReference>
<name>A0A1E5UU81_9POAL</name>
<feature type="compositionally biased region" description="Low complexity" evidence="2">
    <location>
        <begin position="11"/>
        <end position="26"/>
    </location>
</feature>
<dbReference type="Proteomes" id="UP000095767">
    <property type="component" value="Unassembled WGS sequence"/>
</dbReference>
<dbReference type="EMBL" id="LWDX02063206">
    <property type="protein sequence ID" value="OEL16368.1"/>
    <property type="molecule type" value="Genomic_DNA"/>
</dbReference>
<comment type="caution">
    <text evidence="4">The sequence shown here is derived from an EMBL/GenBank/DDBJ whole genome shotgun (WGS) entry which is preliminary data.</text>
</comment>
<evidence type="ECO:0000256" key="2">
    <source>
        <dbReference type="SAM" id="MobiDB-lite"/>
    </source>
</evidence>
<reference evidence="4 5" key="1">
    <citation type="submission" date="2016-09" db="EMBL/GenBank/DDBJ databases">
        <title>The draft genome of Dichanthelium oligosanthes: A C3 panicoid grass species.</title>
        <authorList>
            <person name="Studer A.J."/>
            <person name="Schnable J.C."/>
            <person name="Brutnell T.P."/>
        </authorList>
    </citation>
    <scope>NUCLEOTIDE SEQUENCE [LARGE SCALE GENOMIC DNA]</scope>
    <source>
        <strain evidence="5">cv. Kellogg 1175</strain>
        <tissue evidence="4">Leaf</tissue>
    </source>
</reference>
<feature type="domain" description="Glabrous enhancer-binding protein-like DBD" evidence="3">
    <location>
        <begin position="97"/>
        <end position="184"/>
    </location>
</feature>
<organism evidence="4 5">
    <name type="scientific">Dichanthelium oligosanthes</name>
    <dbReference type="NCBI Taxonomy" id="888268"/>
    <lineage>
        <taxon>Eukaryota</taxon>
        <taxon>Viridiplantae</taxon>
        <taxon>Streptophyta</taxon>
        <taxon>Embryophyta</taxon>
        <taxon>Tracheophyta</taxon>
        <taxon>Spermatophyta</taxon>
        <taxon>Magnoliopsida</taxon>
        <taxon>Liliopsida</taxon>
        <taxon>Poales</taxon>
        <taxon>Poaceae</taxon>
        <taxon>PACMAD clade</taxon>
        <taxon>Panicoideae</taxon>
        <taxon>Panicodae</taxon>
        <taxon>Paniceae</taxon>
        <taxon>Dichantheliinae</taxon>
        <taxon>Dichanthelium</taxon>
    </lineage>
</organism>
<feature type="region of interest" description="Disordered" evidence="2">
    <location>
        <begin position="1"/>
        <end position="86"/>
    </location>
</feature>
<comment type="similarity">
    <text evidence="1">Belongs to the GeBP family.</text>
</comment>
<dbReference type="Pfam" id="PF04504">
    <property type="entry name" value="GeBP-like_DBD"/>
    <property type="match status" value="1"/>
</dbReference>
<keyword evidence="5" id="KW-1185">Reference proteome</keyword>
<protein>
    <recommendedName>
        <fullName evidence="3">Glabrous enhancer-binding protein-like DBD domain-containing protein</fullName>
    </recommendedName>
</protein>
<evidence type="ECO:0000313" key="5">
    <source>
        <dbReference type="Proteomes" id="UP000095767"/>
    </source>
</evidence>
<accession>A0A1E5UU81</accession>